<comment type="caution">
    <text evidence="1">The sequence shown here is derived from an EMBL/GenBank/DDBJ whole genome shotgun (WGS) entry which is preliminary data.</text>
</comment>
<dbReference type="Proteomes" id="UP001184614">
    <property type="component" value="Unassembled WGS sequence"/>
</dbReference>
<accession>A0ABU1M4H4</accession>
<evidence type="ECO:0000313" key="2">
    <source>
        <dbReference type="Proteomes" id="UP001184614"/>
    </source>
</evidence>
<dbReference type="EMBL" id="JAVDQT010000001">
    <property type="protein sequence ID" value="MDR6430924.1"/>
    <property type="molecule type" value="Genomic_DNA"/>
</dbReference>
<name>A0ABU1M4H4_9HYPH</name>
<keyword evidence="2" id="KW-1185">Reference proteome</keyword>
<organism evidence="1 2">
    <name type="scientific">Brucella pseudogrignonensis</name>
    <dbReference type="NCBI Taxonomy" id="419475"/>
    <lineage>
        <taxon>Bacteria</taxon>
        <taxon>Pseudomonadati</taxon>
        <taxon>Pseudomonadota</taxon>
        <taxon>Alphaproteobacteria</taxon>
        <taxon>Hyphomicrobiales</taxon>
        <taxon>Brucellaceae</taxon>
        <taxon>Brucella/Ochrobactrum group</taxon>
        <taxon>Brucella</taxon>
    </lineage>
</organism>
<protein>
    <submittedName>
        <fullName evidence="1">Uncharacterized protein</fullName>
    </submittedName>
</protein>
<sequence length="48" mass="5996">MDSWANFEEKRTHFMPQLLQNRDRVSHFSQFIYEKNKYAQVVLLEYWA</sequence>
<proteinExistence type="predicted"/>
<gene>
    <name evidence="1" type="ORF">J2782_000629</name>
</gene>
<reference evidence="1 2" key="1">
    <citation type="submission" date="2023-07" db="EMBL/GenBank/DDBJ databases">
        <title>Sorghum-associated microbial communities from plants grown in Nebraska, USA.</title>
        <authorList>
            <person name="Schachtman D."/>
        </authorList>
    </citation>
    <scope>NUCLEOTIDE SEQUENCE [LARGE SCALE GENOMIC DNA]</scope>
    <source>
        <strain evidence="1 2">DS1730</strain>
    </source>
</reference>
<evidence type="ECO:0000313" key="1">
    <source>
        <dbReference type="EMBL" id="MDR6430924.1"/>
    </source>
</evidence>